<evidence type="ECO:0000256" key="7">
    <source>
        <dbReference type="SAM" id="Phobius"/>
    </source>
</evidence>
<feature type="transmembrane region" description="Helical" evidence="7">
    <location>
        <begin position="95"/>
        <end position="116"/>
    </location>
</feature>
<reference evidence="9 10" key="1">
    <citation type="journal article" date="2015" name="Stand. Genomic Sci.">
        <title>Genomic Encyclopedia of Bacterial and Archaeal Type Strains, Phase III: the genomes of soil and plant-associated and newly described type strains.</title>
        <authorList>
            <person name="Whitman W.B."/>
            <person name="Woyke T."/>
            <person name="Klenk H.P."/>
            <person name="Zhou Y."/>
            <person name="Lilburn T.G."/>
            <person name="Beck B.J."/>
            <person name="De Vos P."/>
            <person name="Vandamme P."/>
            <person name="Eisen J.A."/>
            <person name="Garrity G."/>
            <person name="Hugenholtz P."/>
            <person name="Kyrpides N.C."/>
        </authorList>
    </citation>
    <scope>NUCLEOTIDE SEQUENCE [LARGE SCALE GENOMIC DNA]</scope>
    <source>
        <strain evidence="9 10">CGMCC 1.10116</strain>
    </source>
</reference>
<evidence type="ECO:0000256" key="3">
    <source>
        <dbReference type="ARBA" id="ARBA00022475"/>
    </source>
</evidence>
<evidence type="ECO:0000256" key="1">
    <source>
        <dbReference type="ARBA" id="ARBA00004651"/>
    </source>
</evidence>
<keyword evidence="6 7" id="KW-0472">Membrane</keyword>
<evidence type="ECO:0000256" key="5">
    <source>
        <dbReference type="ARBA" id="ARBA00022989"/>
    </source>
</evidence>
<feature type="transmembrane region" description="Helical" evidence="7">
    <location>
        <begin position="271"/>
        <end position="289"/>
    </location>
</feature>
<dbReference type="GO" id="GO:0005886">
    <property type="term" value="C:plasma membrane"/>
    <property type="evidence" value="ECO:0007669"/>
    <property type="project" value="UniProtKB-SubCell"/>
</dbReference>
<comment type="subcellular location">
    <subcellularLocation>
        <location evidence="1">Cell membrane</location>
        <topology evidence="1">Multi-pass membrane protein</topology>
    </subcellularLocation>
</comment>
<feature type="transmembrane region" description="Helical" evidence="7">
    <location>
        <begin position="152"/>
        <end position="169"/>
    </location>
</feature>
<dbReference type="OrthoDB" id="9805239at2"/>
<keyword evidence="4 7" id="KW-0812">Transmembrane</keyword>
<proteinExistence type="inferred from homology"/>
<dbReference type="EMBL" id="VLKZ01000002">
    <property type="protein sequence ID" value="TWI59132.1"/>
    <property type="molecule type" value="Genomic_DNA"/>
</dbReference>
<evidence type="ECO:0000256" key="2">
    <source>
        <dbReference type="ARBA" id="ARBA00007362"/>
    </source>
</evidence>
<keyword evidence="10" id="KW-1185">Reference proteome</keyword>
<feature type="transmembrane region" description="Helical" evidence="7">
    <location>
        <begin position="123"/>
        <end position="140"/>
    </location>
</feature>
<dbReference type="InterPro" id="IPR000620">
    <property type="entry name" value="EamA_dom"/>
</dbReference>
<keyword evidence="3" id="KW-1003">Cell membrane</keyword>
<feature type="domain" description="EamA" evidence="8">
    <location>
        <begin position="154"/>
        <end position="285"/>
    </location>
</feature>
<dbReference type="PANTHER" id="PTHR32322:SF18">
    <property type="entry name" value="S-ADENOSYLMETHIONINE_S-ADENOSYLHOMOCYSTEINE TRANSPORTER"/>
    <property type="match status" value="1"/>
</dbReference>
<accession>A0A562QQU9</accession>
<keyword evidence="5 7" id="KW-1133">Transmembrane helix</keyword>
<dbReference type="SUPFAM" id="SSF103481">
    <property type="entry name" value="Multidrug resistance efflux transporter EmrE"/>
    <property type="match status" value="2"/>
</dbReference>
<dbReference type="Pfam" id="PF00892">
    <property type="entry name" value="EamA"/>
    <property type="match status" value="2"/>
</dbReference>
<comment type="similarity">
    <text evidence="2">Belongs to the EamA transporter family.</text>
</comment>
<feature type="transmembrane region" description="Helical" evidence="7">
    <location>
        <begin position="212"/>
        <end position="234"/>
    </location>
</feature>
<sequence>MKNFKIWILLILTTLFWAGNYVFGKYVVEEISPLWITYSRWVLALFLLFPIALYFEKPDWKMVMKSWMPLVLLGLLGIIGYNLILYSALEFTSATNAALISALNPGIIVLFSVLLLREKLSRIQIVGLFISLFGALIILTQGNLGSILNTDYNRGDLLMIGAVIVWTFYSIIGKKISIPPITATAVSTFFAMIILTPFALMQGINLSEISSMSIYGILYMFIFPSVFSFVFWNISVRSIGASQAGIFLNLIPVFTALISLLLGEVMRIEQIFGGLLVFIGVYLTSGMLSKSLSHFKRKKHDQKCA</sequence>
<dbReference type="AlphaFoldDB" id="A0A562QQU9"/>
<feature type="transmembrane region" description="Helical" evidence="7">
    <location>
        <begin position="246"/>
        <end position="265"/>
    </location>
</feature>
<comment type="caution">
    <text evidence="9">The sequence shown here is derived from an EMBL/GenBank/DDBJ whole genome shotgun (WGS) entry which is preliminary data.</text>
</comment>
<organism evidence="9 10">
    <name type="scientific">Halalkalibacter nanhaiisediminis</name>
    <dbReference type="NCBI Taxonomy" id="688079"/>
    <lineage>
        <taxon>Bacteria</taxon>
        <taxon>Bacillati</taxon>
        <taxon>Bacillota</taxon>
        <taxon>Bacilli</taxon>
        <taxon>Bacillales</taxon>
        <taxon>Bacillaceae</taxon>
        <taxon>Halalkalibacter</taxon>
    </lineage>
</organism>
<evidence type="ECO:0000256" key="4">
    <source>
        <dbReference type="ARBA" id="ARBA00022692"/>
    </source>
</evidence>
<gene>
    <name evidence="9" type="ORF">IQ10_00844</name>
</gene>
<evidence type="ECO:0000256" key="6">
    <source>
        <dbReference type="ARBA" id="ARBA00023136"/>
    </source>
</evidence>
<evidence type="ECO:0000313" key="10">
    <source>
        <dbReference type="Proteomes" id="UP000315711"/>
    </source>
</evidence>
<feature type="transmembrane region" description="Helical" evidence="7">
    <location>
        <begin position="67"/>
        <end position="89"/>
    </location>
</feature>
<feature type="domain" description="EamA" evidence="8">
    <location>
        <begin position="8"/>
        <end position="139"/>
    </location>
</feature>
<evidence type="ECO:0000313" key="9">
    <source>
        <dbReference type="EMBL" id="TWI59132.1"/>
    </source>
</evidence>
<dbReference type="InterPro" id="IPR037185">
    <property type="entry name" value="EmrE-like"/>
</dbReference>
<dbReference type="Proteomes" id="UP000315711">
    <property type="component" value="Unassembled WGS sequence"/>
</dbReference>
<feature type="transmembrane region" description="Helical" evidence="7">
    <location>
        <begin position="34"/>
        <end position="55"/>
    </location>
</feature>
<name>A0A562QQU9_9BACI</name>
<evidence type="ECO:0000259" key="8">
    <source>
        <dbReference type="Pfam" id="PF00892"/>
    </source>
</evidence>
<dbReference type="PANTHER" id="PTHR32322">
    <property type="entry name" value="INNER MEMBRANE TRANSPORTER"/>
    <property type="match status" value="1"/>
</dbReference>
<feature type="transmembrane region" description="Helical" evidence="7">
    <location>
        <begin position="181"/>
        <end position="200"/>
    </location>
</feature>
<dbReference type="RefSeq" id="WP_144449211.1">
    <property type="nucleotide sequence ID" value="NZ_VLKZ01000002.1"/>
</dbReference>
<protein>
    <submittedName>
        <fullName evidence="9">Drug/metabolite transporter (DMT)-like permease</fullName>
    </submittedName>
</protein>
<dbReference type="InterPro" id="IPR050638">
    <property type="entry name" value="AA-Vitamin_Transporters"/>
</dbReference>